<feature type="transmembrane region" description="Helical" evidence="1">
    <location>
        <begin position="63"/>
        <end position="83"/>
    </location>
</feature>
<gene>
    <name evidence="2" type="ORF">IPN02_18090</name>
</gene>
<evidence type="ECO:0008006" key="4">
    <source>
        <dbReference type="Google" id="ProtNLM"/>
    </source>
</evidence>
<evidence type="ECO:0000256" key="1">
    <source>
        <dbReference type="SAM" id="Phobius"/>
    </source>
</evidence>
<keyword evidence="1" id="KW-1133">Transmembrane helix</keyword>
<sequence length="173" mass="17526">MSDKPVTVAVATYASKALAEQDFDTIHGVKHAGQIDHLAVAVVQKEADGTLSIDRHNTSAKHAAWGTGVLGGALTVISAPLGIVFLGPVVATGAVWAGVGGLAGHFWKNIPKDEVRKMGDLLERGAAGLVIVAVNPQGIDVEGLLTNAESVVASTGVGDAEGALDQAFEAAEA</sequence>
<organism evidence="2 3">
    <name type="scientific">Candidatus Neomicrothrix subdominans</name>
    <dbReference type="NCBI Taxonomy" id="2954438"/>
    <lineage>
        <taxon>Bacteria</taxon>
        <taxon>Bacillati</taxon>
        <taxon>Actinomycetota</taxon>
        <taxon>Acidimicrobiia</taxon>
        <taxon>Acidimicrobiales</taxon>
        <taxon>Microthrixaceae</taxon>
        <taxon>Candidatus Neomicrothrix</taxon>
    </lineage>
</organism>
<keyword evidence="1" id="KW-0472">Membrane</keyword>
<feature type="transmembrane region" description="Helical" evidence="1">
    <location>
        <begin position="89"/>
        <end position="107"/>
    </location>
</feature>
<dbReference type="Proteomes" id="UP000727993">
    <property type="component" value="Unassembled WGS sequence"/>
</dbReference>
<reference evidence="2 3" key="1">
    <citation type="submission" date="2020-10" db="EMBL/GenBank/DDBJ databases">
        <title>Connecting structure to function with the recovery of over 1000 high-quality activated sludge metagenome-assembled genomes encoding full-length rRNA genes using long-read sequencing.</title>
        <authorList>
            <person name="Singleton C.M."/>
            <person name="Petriglieri F."/>
            <person name="Kristensen J.M."/>
            <person name="Kirkegaard R.H."/>
            <person name="Michaelsen T.Y."/>
            <person name="Andersen M.H."/>
            <person name="Karst S.M."/>
            <person name="Dueholm M.S."/>
            <person name="Nielsen P.H."/>
            <person name="Albertsen M."/>
        </authorList>
    </citation>
    <scope>NUCLEOTIDE SEQUENCE [LARGE SCALE GENOMIC DNA]</scope>
    <source>
        <strain evidence="2">Lyne_18-Q3-R50-59_MAXAC.006</strain>
    </source>
</reference>
<keyword evidence="1" id="KW-0812">Transmembrane</keyword>
<evidence type="ECO:0000313" key="2">
    <source>
        <dbReference type="EMBL" id="MBK9298696.1"/>
    </source>
</evidence>
<evidence type="ECO:0000313" key="3">
    <source>
        <dbReference type="Proteomes" id="UP000727993"/>
    </source>
</evidence>
<comment type="caution">
    <text evidence="2">The sequence shown here is derived from an EMBL/GenBank/DDBJ whole genome shotgun (WGS) entry which is preliminary data.</text>
</comment>
<name>A0A936NFE6_9ACTN</name>
<proteinExistence type="predicted"/>
<dbReference type="EMBL" id="JADJZA010000010">
    <property type="protein sequence ID" value="MBK9298696.1"/>
    <property type="molecule type" value="Genomic_DNA"/>
</dbReference>
<accession>A0A936NFE6</accession>
<protein>
    <recommendedName>
        <fullName evidence="4">DUF1269 domain-containing protein</fullName>
    </recommendedName>
</protein>
<dbReference type="AlphaFoldDB" id="A0A936NFE6"/>